<name>A0A161HLS8_9ASCO</name>
<reference evidence="15 16" key="1">
    <citation type="submission" date="2016-02" db="EMBL/GenBank/DDBJ databases">
        <title>Complete genome sequence and transcriptome regulation of the pentose utilising yeast Sugiyamaella lignohabitans.</title>
        <authorList>
            <person name="Bellasio M."/>
            <person name="Peymann A."/>
            <person name="Valli M."/>
            <person name="Sipitzky M."/>
            <person name="Graf A."/>
            <person name="Sauer M."/>
            <person name="Marx H."/>
            <person name="Mattanovich D."/>
        </authorList>
    </citation>
    <scope>NUCLEOTIDE SEQUENCE [LARGE SCALE GENOMIC DNA]</scope>
    <source>
        <strain evidence="15 16">CBS 10342</strain>
    </source>
</reference>
<gene>
    <name evidence="15" type="primary">COY1</name>
    <name evidence="15" type="ORF">AWJ20_1995</name>
</gene>
<dbReference type="GO" id="GO:0006891">
    <property type="term" value="P:intra-Golgi vesicle-mediated transport"/>
    <property type="evidence" value="ECO:0007669"/>
    <property type="project" value="InterPro"/>
</dbReference>
<dbReference type="AlphaFoldDB" id="A0A161HLS8"/>
<keyword evidence="16" id="KW-1185">Reference proteome</keyword>
<keyword evidence="9 12" id="KW-0472">Membrane</keyword>
<keyword evidence="7" id="KW-0333">Golgi apparatus</keyword>
<feature type="compositionally biased region" description="Polar residues" evidence="11">
    <location>
        <begin position="498"/>
        <end position="511"/>
    </location>
</feature>
<keyword evidence="8 10" id="KW-0175">Coiled coil</keyword>
<dbReference type="RefSeq" id="XP_018736884.1">
    <property type="nucleotide sequence ID" value="XM_018878917.1"/>
</dbReference>
<protein>
    <recommendedName>
        <fullName evidence="3">Protein CASP</fullName>
    </recommendedName>
</protein>
<dbReference type="Pfam" id="PF08172">
    <property type="entry name" value="CASP_C"/>
    <property type="match status" value="1"/>
</dbReference>
<organism evidence="15 16">
    <name type="scientific">Sugiyamaella lignohabitans</name>
    <dbReference type="NCBI Taxonomy" id="796027"/>
    <lineage>
        <taxon>Eukaryota</taxon>
        <taxon>Fungi</taxon>
        <taxon>Dikarya</taxon>
        <taxon>Ascomycota</taxon>
        <taxon>Saccharomycotina</taxon>
        <taxon>Dipodascomycetes</taxon>
        <taxon>Dipodascales</taxon>
        <taxon>Trichomonascaceae</taxon>
        <taxon>Sugiyamaella</taxon>
    </lineage>
</organism>
<keyword evidence="5 12" id="KW-0812">Transmembrane</keyword>
<evidence type="ECO:0000256" key="8">
    <source>
        <dbReference type="ARBA" id="ARBA00023054"/>
    </source>
</evidence>
<evidence type="ECO:0000256" key="2">
    <source>
        <dbReference type="ARBA" id="ARBA00006415"/>
    </source>
</evidence>
<dbReference type="Proteomes" id="UP000189580">
    <property type="component" value="Chromosome b"/>
</dbReference>
<dbReference type="PANTHER" id="PTHR14043:SF2">
    <property type="entry name" value="HOMEOBOX PROTEIN CUT"/>
    <property type="match status" value="1"/>
</dbReference>
<feature type="compositionally biased region" description="Polar residues" evidence="11">
    <location>
        <begin position="16"/>
        <end position="43"/>
    </location>
</feature>
<evidence type="ECO:0000256" key="1">
    <source>
        <dbReference type="ARBA" id="ARBA00004409"/>
    </source>
</evidence>
<sequence length="708" mass="78937">MSSANNSPKIPEDDVNANSTAPTSTGGPSAPEGQSTTTTTSKEALNPFEQAIKVWSDIDLSSLQKSLDDEGDQILVNQTTSVKGRKELASRTKSFRKLSDEEKLVEIKSLLKLYQTEIDNLTNRGKFAETSFMNVYKLLAEAPDPRPLLEASVDSVISASEVNRLMTENARLNDLVSRHADYDSVKAKLLKVEQSSIETARAKVNAKEAEMNALFDEKERNWKLREEELQRQIEDLSANKDVAEARLSAHNSSIDPSEGAKSRLLELELVAGDLERANRKVAQVEKRNLELRTELEGLKSETKANEEKAVLESKISDLEGENAIVLAKIQSLDSKLATQTAASQQKIEVLERDVSRKSEEITTLKNRLHKQQDYEEIKRELDVLKSIEFDVGEDDGERSARSISTQNENAQETKLEKMLLTRNKKLTSDLTNLRVTNHELNEANQAANRQISSLTSELEEARNLNNKLEEDLLTLKNSGTSPAMSTVSGWNNSSWGGKNSVNGRVSPTSSIIGGRDGRDLRGGPTPTTSSSDSSILPIITQQRDRFRQRNAELESELRKNWALISSLQKEVETVKKDNVELYERTRYASSYKAQSKRGGSSAEDRYRSVYEEGLTPFQQFRGRETERALSKMGPLERIVYSFFRGVLSNRLSRNFFFLYCLGLHLLVMVILMYGATSSPVLEVPSTVPGTGAEESLVSEAAVQLAEHP</sequence>
<dbReference type="GO" id="GO:0000149">
    <property type="term" value="F:SNARE binding"/>
    <property type="evidence" value="ECO:0007669"/>
    <property type="project" value="EnsemblFungi"/>
</dbReference>
<evidence type="ECO:0000259" key="13">
    <source>
        <dbReference type="Pfam" id="PF08172"/>
    </source>
</evidence>
<evidence type="ECO:0000256" key="3">
    <source>
        <dbReference type="ARBA" id="ARBA00018691"/>
    </source>
</evidence>
<proteinExistence type="inferred from homology"/>
<dbReference type="GO" id="GO:0000139">
    <property type="term" value="C:Golgi membrane"/>
    <property type="evidence" value="ECO:0007669"/>
    <property type="project" value="UniProtKB-SubCell"/>
</dbReference>
<evidence type="ECO:0000256" key="5">
    <source>
        <dbReference type="ARBA" id="ARBA00022692"/>
    </source>
</evidence>
<feature type="coiled-coil region" evidence="10">
    <location>
        <begin position="190"/>
        <end position="321"/>
    </location>
</feature>
<comment type="similarity">
    <text evidence="2">Belongs to the CASP family.</text>
</comment>
<evidence type="ECO:0000256" key="10">
    <source>
        <dbReference type="SAM" id="Coils"/>
    </source>
</evidence>
<dbReference type="OrthoDB" id="10257567at2759"/>
<keyword evidence="6 12" id="KW-1133">Transmembrane helix</keyword>
<dbReference type="Pfam" id="PF25398">
    <property type="entry name" value="CUX1_N"/>
    <property type="match status" value="1"/>
</dbReference>
<dbReference type="KEGG" id="slb:AWJ20_1995"/>
<accession>A0A161HLS8</accession>
<feature type="domain" description="CASP C-terminal" evidence="13">
    <location>
        <begin position="446"/>
        <end position="676"/>
    </location>
</feature>
<dbReference type="InterPro" id="IPR012955">
    <property type="entry name" value="CASP_C"/>
</dbReference>
<dbReference type="GO" id="GO:0048211">
    <property type="term" value="P:Golgi vesicle docking"/>
    <property type="evidence" value="ECO:0007669"/>
    <property type="project" value="EnsemblFungi"/>
</dbReference>
<evidence type="ECO:0000313" key="16">
    <source>
        <dbReference type="Proteomes" id="UP000189580"/>
    </source>
</evidence>
<evidence type="ECO:0000313" key="15">
    <source>
        <dbReference type="EMBL" id="ANB14407.1"/>
    </source>
</evidence>
<keyword evidence="4" id="KW-0813">Transport</keyword>
<evidence type="ECO:0000256" key="6">
    <source>
        <dbReference type="ARBA" id="ARBA00022989"/>
    </source>
</evidence>
<comment type="subcellular location">
    <subcellularLocation>
        <location evidence="1">Golgi apparatus membrane</location>
        <topology evidence="1">Single-pass type IV membrane protein</topology>
    </subcellularLocation>
</comment>
<evidence type="ECO:0000256" key="7">
    <source>
        <dbReference type="ARBA" id="ARBA00023034"/>
    </source>
</evidence>
<evidence type="ECO:0000256" key="12">
    <source>
        <dbReference type="SAM" id="Phobius"/>
    </source>
</evidence>
<dbReference type="InterPro" id="IPR057476">
    <property type="entry name" value="Cux_N"/>
</dbReference>
<dbReference type="EMBL" id="CP014503">
    <property type="protein sequence ID" value="ANB14407.1"/>
    <property type="molecule type" value="Genomic_DNA"/>
</dbReference>
<evidence type="ECO:0000256" key="11">
    <source>
        <dbReference type="SAM" id="MobiDB-lite"/>
    </source>
</evidence>
<feature type="coiled-coil region" evidence="10">
    <location>
        <begin position="423"/>
        <end position="478"/>
    </location>
</feature>
<feature type="compositionally biased region" description="Low complexity" evidence="11">
    <location>
        <begin position="522"/>
        <end position="533"/>
    </location>
</feature>
<feature type="region of interest" description="Disordered" evidence="11">
    <location>
        <begin position="498"/>
        <end position="533"/>
    </location>
</feature>
<evidence type="ECO:0000259" key="14">
    <source>
        <dbReference type="Pfam" id="PF25398"/>
    </source>
</evidence>
<dbReference type="PANTHER" id="PTHR14043">
    <property type="entry name" value="CCAAT DISPLACEMENT PROTEIN-RELATED"/>
    <property type="match status" value="1"/>
</dbReference>
<evidence type="ECO:0000256" key="9">
    <source>
        <dbReference type="ARBA" id="ARBA00023136"/>
    </source>
</evidence>
<feature type="transmembrane region" description="Helical" evidence="12">
    <location>
        <begin position="656"/>
        <end position="675"/>
    </location>
</feature>
<dbReference type="GeneID" id="30033857"/>
<feature type="region of interest" description="Disordered" evidence="11">
    <location>
        <begin position="1"/>
        <end position="44"/>
    </location>
</feature>
<feature type="domain" description="Cux N-terminal" evidence="14">
    <location>
        <begin position="45"/>
        <end position="155"/>
    </location>
</feature>
<evidence type="ECO:0000256" key="4">
    <source>
        <dbReference type="ARBA" id="ARBA00022448"/>
    </source>
</evidence>